<keyword evidence="1" id="KW-0812">Transmembrane</keyword>
<keyword evidence="1" id="KW-0472">Membrane</keyword>
<comment type="caution">
    <text evidence="2">The sequence shown here is derived from an EMBL/GenBank/DDBJ whole genome shotgun (WGS) entry which is preliminary data.</text>
</comment>
<organism evidence="2 3">
    <name type="scientific">Helcococcus bovis</name>
    <dbReference type="NCBI Taxonomy" id="3153252"/>
    <lineage>
        <taxon>Bacteria</taxon>
        <taxon>Bacillati</taxon>
        <taxon>Bacillota</taxon>
        <taxon>Tissierellia</taxon>
        <taxon>Tissierellales</taxon>
        <taxon>Peptoniphilaceae</taxon>
        <taxon>Helcococcus</taxon>
    </lineage>
</organism>
<sequence>MKEKQIDLYMLFIQLLKKIWVFFIVVLITCVSFYFIEKNKNVKEYKSTLDVYIPDTVYISNNNIIERRSINIKDAIALVKNKYVVNELNNLKINGKNSDDIMANVKAYSNNGARIVSISYYTSDEKNSDKILDTISKNYIKFLKENFGVDNIFIVNSDFNKLEENFSLRSVIKKGVLLGGILSFLVIAIVDRKKYIY</sequence>
<keyword evidence="3" id="KW-1185">Reference proteome</keyword>
<proteinExistence type="predicted"/>
<name>A0ABW9F4H1_9FIRM</name>
<dbReference type="EMBL" id="JBFNFH010000001">
    <property type="protein sequence ID" value="MFM1524194.1"/>
    <property type="molecule type" value="Genomic_DNA"/>
</dbReference>
<reference evidence="2 3" key="1">
    <citation type="journal article" date="2024" name="Front. Microbiol.">
        <title>Pangenomic and biochemical analyses of Helcococcus ovis reveal widespread tetracycline resistance and a novel bacterial species, Helcococcus bovis.</title>
        <authorList>
            <person name="Cunha F."/>
            <person name="Zhai Y."/>
            <person name="Casaro S."/>
            <person name="Jones K.L."/>
            <person name="Hernandez M."/>
            <person name="Bisinotto R.S."/>
            <person name="Kariyawasam S."/>
            <person name="Brown M.B."/>
            <person name="Phillips A."/>
            <person name="Jeong K.C."/>
            <person name="Galvao K.N."/>
        </authorList>
    </citation>
    <scope>NUCLEOTIDE SEQUENCE [LARGE SCALE GENOMIC DNA]</scope>
    <source>
        <strain evidence="2 3">KG197</strain>
    </source>
</reference>
<evidence type="ECO:0000313" key="2">
    <source>
        <dbReference type="EMBL" id="MFM1524194.1"/>
    </source>
</evidence>
<gene>
    <name evidence="2" type="ORF">ABGF40_00730</name>
</gene>
<feature type="transmembrane region" description="Helical" evidence="1">
    <location>
        <begin position="171"/>
        <end position="190"/>
    </location>
</feature>
<keyword evidence="1" id="KW-1133">Transmembrane helix</keyword>
<evidence type="ECO:0008006" key="4">
    <source>
        <dbReference type="Google" id="ProtNLM"/>
    </source>
</evidence>
<evidence type="ECO:0000313" key="3">
    <source>
        <dbReference type="Proteomes" id="UP001629536"/>
    </source>
</evidence>
<accession>A0ABW9F4H1</accession>
<feature type="transmembrane region" description="Helical" evidence="1">
    <location>
        <begin position="19"/>
        <end position="36"/>
    </location>
</feature>
<dbReference type="Proteomes" id="UP001629536">
    <property type="component" value="Unassembled WGS sequence"/>
</dbReference>
<protein>
    <recommendedName>
        <fullName evidence="4">Polysaccharide chain length determinant N-terminal domain-containing protein</fullName>
    </recommendedName>
</protein>
<dbReference type="RefSeq" id="WP_408126112.1">
    <property type="nucleotide sequence ID" value="NZ_JBFNFH010000001.1"/>
</dbReference>
<evidence type="ECO:0000256" key="1">
    <source>
        <dbReference type="SAM" id="Phobius"/>
    </source>
</evidence>